<reference evidence="2" key="1">
    <citation type="submission" date="2017-01" db="EMBL/GenBank/DDBJ databases">
        <title>Comparative genomics of anhydrobiosis in the tardigrade Hypsibius dujardini.</title>
        <authorList>
            <person name="Yoshida Y."/>
            <person name="Koutsovoulos G."/>
            <person name="Laetsch D."/>
            <person name="Stevens L."/>
            <person name="Kumar S."/>
            <person name="Horikawa D."/>
            <person name="Ishino K."/>
            <person name="Komine S."/>
            <person name="Tomita M."/>
            <person name="Blaxter M."/>
            <person name="Arakawa K."/>
        </authorList>
    </citation>
    <scope>NUCLEOTIDE SEQUENCE [LARGE SCALE GENOMIC DNA]</scope>
    <source>
        <strain evidence="2">Z151</strain>
    </source>
</reference>
<protein>
    <submittedName>
        <fullName evidence="1">Dystonin</fullName>
    </submittedName>
</protein>
<dbReference type="GO" id="GO:0045104">
    <property type="term" value="P:intermediate filament cytoskeleton organization"/>
    <property type="evidence" value="ECO:0007669"/>
    <property type="project" value="InterPro"/>
</dbReference>
<evidence type="ECO:0000313" key="2">
    <source>
        <dbReference type="Proteomes" id="UP000192578"/>
    </source>
</evidence>
<dbReference type="GO" id="GO:0030056">
    <property type="term" value="C:hemidesmosome"/>
    <property type="evidence" value="ECO:0007669"/>
    <property type="project" value="TreeGrafter"/>
</dbReference>
<dbReference type="EMBL" id="MTYJ01000426">
    <property type="protein sequence ID" value="OWA54581.1"/>
    <property type="molecule type" value="Genomic_DNA"/>
</dbReference>
<evidence type="ECO:0000313" key="1">
    <source>
        <dbReference type="EMBL" id="OWA54581.1"/>
    </source>
</evidence>
<dbReference type="Proteomes" id="UP000192578">
    <property type="component" value="Unassembled WGS sequence"/>
</dbReference>
<dbReference type="GO" id="GO:0016020">
    <property type="term" value="C:membrane"/>
    <property type="evidence" value="ECO:0007669"/>
    <property type="project" value="TreeGrafter"/>
</dbReference>
<dbReference type="GO" id="GO:0005737">
    <property type="term" value="C:cytoplasm"/>
    <property type="evidence" value="ECO:0007669"/>
    <property type="project" value="TreeGrafter"/>
</dbReference>
<dbReference type="InterPro" id="IPR043197">
    <property type="entry name" value="Plakin"/>
</dbReference>
<accession>A0A9X6NPY8</accession>
<dbReference type="GO" id="GO:0031122">
    <property type="term" value="P:cytoplasmic microtubule organization"/>
    <property type="evidence" value="ECO:0007669"/>
    <property type="project" value="TreeGrafter"/>
</dbReference>
<dbReference type="GO" id="GO:0005882">
    <property type="term" value="C:intermediate filament"/>
    <property type="evidence" value="ECO:0007669"/>
    <property type="project" value="TreeGrafter"/>
</dbReference>
<dbReference type="SMART" id="SM00150">
    <property type="entry name" value="SPEC"/>
    <property type="match status" value="2"/>
</dbReference>
<sequence length="333" mass="37159">MDTEKDEILGAWAIPFGDSKTIELEMARHKVLLNDLAANQNSVDILNEAGHGIMEAGAGTEDASTTHALLLDLEQKWESCCKRPNLKQSLLEERLKEAESFQDEIQDKLNWLSEMDQHLIASKPVGGLPQSAKDQLHNFMDLFGEIEANKPVIESILKRANDRKIKLEIAVRDAVEFYDTLQSFTLWLGNAEKSLSGAKAPSRIMDVVLQQIEEHKAFQDDIGDHLPAQNALDKKGTTLKYFSQKQDVAQIKNLLASVQQRWDKLISASADRQRSLNSAHMEGKEFSRHYADMLEWLDGAEQSLDHSVAVPSDAEKIRAHPAQAQGLPEAADG</sequence>
<dbReference type="Gene3D" id="1.20.58.60">
    <property type="match status" value="2"/>
</dbReference>
<dbReference type="InterPro" id="IPR002017">
    <property type="entry name" value="Spectrin_repeat"/>
</dbReference>
<dbReference type="InterPro" id="IPR018159">
    <property type="entry name" value="Spectrin/alpha-actinin"/>
</dbReference>
<dbReference type="SUPFAM" id="SSF46966">
    <property type="entry name" value="Spectrin repeat"/>
    <property type="match status" value="2"/>
</dbReference>
<keyword evidence="2" id="KW-1185">Reference proteome</keyword>
<proteinExistence type="predicted"/>
<dbReference type="GO" id="GO:0042060">
    <property type="term" value="P:wound healing"/>
    <property type="evidence" value="ECO:0007669"/>
    <property type="project" value="TreeGrafter"/>
</dbReference>
<dbReference type="AlphaFoldDB" id="A0A9X6NPY8"/>
<name>A0A9X6NPY8_HYPEX</name>
<comment type="caution">
    <text evidence="1">The sequence shown here is derived from an EMBL/GenBank/DDBJ whole genome shotgun (WGS) entry which is preliminary data.</text>
</comment>
<dbReference type="OrthoDB" id="2250192at2759"/>
<dbReference type="PANTHER" id="PTHR23169">
    <property type="entry name" value="ENVOPLAKIN"/>
    <property type="match status" value="1"/>
</dbReference>
<dbReference type="Pfam" id="PF00435">
    <property type="entry name" value="Spectrin"/>
    <property type="match status" value="2"/>
</dbReference>
<gene>
    <name evidence="1" type="ORF">BV898_18981</name>
</gene>
<dbReference type="PANTHER" id="PTHR23169:SF23">
    <property type="entry name" value="SHORT STOP, ISOFORM H"/>
    <property type="match status" value="1"/>
</dbReference>
<dbReference type="CDD" id="cd00176">
    <property type="entry name" value="SPEC"/>
    <property type="match status" value="2"/>
</dbReference>
<dbReference type="GO" id="GO:0005198">
    <property type="term" value="F:structural molecule activity"/>
    <property type="evidence" value="ECO:0007669"/>
    <property type="project" value="TreeGrafter"/>
</dbReference>
<organism evidence="1 2">
    <name type="scientific">Hypsibius exemplaris</name>
    <name type="common">Freshwater tardigrade</name>
    <dbReference type="NCBI Taxonomy" id="2072580"/>
    <lineage>
        <taxon>Eukaryota</taxon>
        <taxon>Metazoa</taxon>
        <taxon>Ecdysozoa</taxon>
        <taxon>Tardigrada</taxon>
        <taxon>Eutardigrada</taxon>
        <taxon>Parachela</taxon>
        <taxon>Hypsibioidea</taxon>
        <taxon>Hypsibiidae</taxon>
        <taxon>Hypsibius</taxon>
    </lineage>
</organism>